<dbReference type="OrthoDB" id="9984387at2"/>
<keyword evidence="3" id="KW-1185">Reference proteome</keyword>
<reference evidence="2 3" key="1">
    <citation type="submission" date="2019-10" db="EMBL/GenBank/DDBJ databases">
        <title>A soil myxobacterium in the family Polyangiaceae.</title>
        <authorList>
            <person name="Li Y."/>
            <person name="Wang J."/>
        </authorList>
    </citation>
    <scope>NUCLEOTIDE SEQUENCE [LARGE SCALE GENOMIC DNA]</scope>
    <source>
        <strain evidence="2 3">DSM 14734</strain>
    </source>
</reference>
<evidence type="ECO:0000256" key="1">
    <source>
        <dbReference type="SAM" id="MobiDB-lite"/>
    </source>
</evidence>
<evidence type="ECO:0008006" key="4">
    <source>
        <dbReference type="Google" id="ProtNLM"/>
    </source>
</evidence>
<name>A0A6N7PZI8_9BACT</name>
<evidence type="ECO:0000313" key="2">
    <source>
        <dbReference type="EMBL" id="MRG95454.1"/>
    </source>
</evidence>
<dbReference type="AlphaFoldDB" id="A0A6N7PZI8"/>
<gene>
    <name evidence="2" type="ORF">GF068_26560</name>
</gene>
<organism evidence="2 3">
    <name type="scientific">Polyangium spumosum</name>
    <dbReference type="NCBI Taxonomy" id="889282"/>
    <lineage>
        <taxon>Bacteria</taxon>
        <taxon>Pseudomonadati</taxon>
        <taxon>Myxococcota</taxon>
        <taxon>Polyangia</taxon>
        <taxon>Polyangiales</taxon>
        <taxon>Polyangiaceae</taxon>
        <taxon>Polyangium</taxon>
    </lineage>
</organism>
<comment type="caution">
    <text evidence="2">The sequence shown here is derived from an EMBL/GenBank/DDBJ whole genome shotgun (WGS) entry which is preliminary data.</text>
</comment>
<accession>A0A6N7PZI8</accession>
<proteinExistence type="predicted"/>
<dbReference type="EMBL" id="WJIE01000007">
    <property type="protein sequence ID" value="MRG95454.1"/>
    <property type="molecule type" value="Genomic_DNA"/>
</dbReference>
<dbReference type="RefSeq" id="WP_153822243.1">
    <property type="nucleotide sequence ID" value="NZ_WJIE01000007.1"/>
</dbReference>
<evidence type="ECO:0000313" key="3">
    <source>
        <dbReference type="Proteomes" id="UP000440224"/>
    </source>
</evidence>
<dbReference type="Proteomes" id="UP000440224">
    <property type="component" value="Unassembled WGS sequence"/>
</dbReference>
<sequence>MMEVDMGKWGPSGRRALEIAPDMLSQLTVLAVCGISPRVYLGLLRTDACSVRVVKLGKLRLVRRDEFIGWLESLGESAPPTTKEEPSPTPPADDPDTIDDLIRELGFRRPSTPPQRRSSRGR</sequence>
<feature type="region of interest" description="Disordered" evidence="1">
    <location>
        <begin position="74"/>
        <end position="122"/>
    </location>
</feature>
<protein>
    <recommendedName>
        <fullName evidence="4">Helix-turn-helix domain-containing protein</fullName>
    </recommendedName>
</protein>